<dbReference type="InterPro" id="IPR041709">
    <property type="entry name" value="EF-Tu_GTP-bd"/>
</dbReference>
<dbReference type="InterPro" id="IPR033720">
    <property type="entry name" value="EFTU_2"/>
</dbReference>
<evidence type="ECO:0000256" key="3">
    <source>
        <dbReference type="ARBA" id="ARBA00022741"/>
    </source>
</evidence>
<dbReference type="InParanoid" id="A0A0D2VKF1"/>
<dbReference type="Gene3D" id="3.40.50.300">
    <property type="entry name" value="P-loop containing nucleotide triphosphate hydrolases"/>
    <property type="match status" value="1"/>
</dbReference>
<keyword evidence="3 9" id="KW-0547">Nucleotide-binding</keyword>
<feature type="domain" description="Tr-type G" evidence="10">
    <location>
        <begin position="58"/>
        <end position="254"/>
    </location>
</feature>
<reference evidence="12" key="1">
    <citation type="submission" date="2011-02" db="EMBL/GenBank/DDBJ databases">
        <title>The Genome Sequence of Capsaspora owczarzaki ATCC 30864.</title>
        <authorList>
            <person name="Russ C."/>
            <person name="Cuomo C."/>
            <person name="Burger G."/>
            <person name="Gray M.W."/>
            <person name="Holland P.W.H."/>
            <person name="King N."/>
            <person name="Lang F.B.F."/>
            <person name="Roger A.J."/>
            <person name="Ruiz-Trillo I."/>
            <person name="Young S.K."/>
            <person name="Zeng Q."/>
            <person name="Gargeya S."/>
            <person name="Alvarado L."/>
            <person name="Berlin A."/>
            <person name="Chapman S.B."/>
            <person name="Chen Z."/>
            <person name="Freedman E."/>
            <person name="Gellesch M."/>
            <person name="Goldberg J."/>
            <person name="Griggs A."/>
            <person name="Gujja S."/>
            <person name="Heilman E."/>
            <person name="Heiman D."/>
            <person name="Howarth C."/>
            <person name="Mehta T."/>
            <person name="Neiman D."/>
            <person name="Pearson M."/>
            <person name="Roberts A."/>
            <person name="Saif S."/>
            <person name="Shea T."/>
            <person name="Shenoy N."/>
            <person name="Sisk P."/>
            <person name="Stolte C."/>
            <person name="Sykes S."/>
            <person name="White J."/>
            <person name="Yandava C."/>
            <person name="Haas B."/>
            <person name="Nusbaum C."/>
            <person name="Birren B."/>
        </authorList>
    </citation>
    <scope>NUCLEOTIDE SEQUENCE</scope>
    <source>
        <strain evidence="12">ATCC 30864</strain>
    </source>
</reference>
<dbReference type="SUPFAM" id="SSF50447">
    <property type="entry name" value="Translation proteins"/>
    <property type="match status" value="1"/>
</dbReference>
<evidence type="ECO:0000256" key="7">
    <source>
        <dbReference type="ARBA" id="ARBA00023128"/>
    </source>
</evidence>
<organism evidence="11 12">
    <name type="scientific">Capsaspora owczarzaki (strain ATCC 30864)</name>
    <dbReference type="NCBI Taxonomy" id="595528"/>
    <lineage>
        <taxon>Eukaryota</taxon>
        <taxon>Filasterea</taxon>
        <taxon>Capsaspora</taxon>
    </lineage>
</organism>
<dbReference type="NCBIfam" id="NF000766">
    <property type="entry name" value="PRK00049.1"/>
    <property type="match status" value="1"/>
</dbReference>
<dbReference type="HAMAP" id="MF_00118_B">
    <property type="entry name" value="EF_Tu_B"/>
    <property type="match status" value="1"/>
</dbReference>
<dbReference type="PANTHER" id="PTHR43721">
    <property type="entry name" value="ELONGATION FACTOR TU-RELATED"/>
    <property type="match status" value="1"/>
</dbReference>
<dbReference type="FunFam" id="3.40.50.300:FF:000003">
    <property type="entry name" value="Elongation factor Tu"/>
    <property type="match status" value="1"/>
</dbReference>
<dbReference type="Pfam" id="PF03143">
    <property type="entry name" value="GTP_EFTU_D3"/>
    <property type="match status" value="1"/>
</dbReference>
<sequence length="444" mass="47749">MLGRAVGVVLRGVASSIASASSSSSLPSVSCAIRKSAMPSSVARTQVRGMAEVFSRAKPHCNIGTIGHVDHGKTSLTAAITKVLAETGQAKYKAYGDIDNAPEEKARGITIATAHVEYETAKRHYGHVDCPGHADYIKNMITGAAQMDGAILVVAGTDGQMPQTREHLLLAKQVGVKALVVYINKADAVAEKDQLELVEMEMREILNEYKFDGDNTPIIIGSALCALEDREPELGRQSILKLLDAVDNFIPQPSRDLDKPFLMSIEDVFSIGGRGTVATGRVERGIVNKGDEVEIVGFGTTPIKTTVTGLEMFHKQLERGEAGDNLGALLRGVKREDLRRGHMICAPGTLKAYSKVEAELYILTAKEGGRHTHVANGYRPQMFFRTCDVTCVVTLKNGDMAMPGDNATILLDIVSPVAIEQGLRFTLREGHKTIGTGVVSKIIS</sequence>
<dbReference type="InterPro" id="IPR009001">
    <property type="entry name" value="Transl_elong_EF1A/Init_IF2_C"/>
</dbReference>
<dbReference type="Pfam" id="PF03144">
    <property type="entry name" value="GTP_EFTU_D2"/>
    <property type="match status" value="1"/>
</dbReference>
<dbReference type="SUPFAM" id="SSF50465">
    <property type="entry name" value="EF-Tu/eEF-1alpha/eIF2-gamma C-terminal domain"/>
    <property type="match status" value="1"/>
</dbReference>
<dbReference type="InterPro" id="IPR004161">
    <property type="entry name" value="EFTu-like_2"/>
</dbReference>
<dbReference type="InterPro" id="IPR031157">
    <property type="entry name" value="G_TR_CS"/>
</dbReference>
<dbReference type="NCBIfam" id="NF009372">
    <property type="entry name" value="PRK12735.1"/>
    <property type="match status" value="1"/>
</dbReference>
<evidence type="ECO:0000256" key="2">
    <source>
        <dbReference type="ARBA" id="ARBA00007249"/>
    </source>
</evidence>
<evidence type="ECO:0000256" key="1">
    <source>
        <dbReference type="ARBA" id="ARBA00004173"/>
    </source>
</evidence>
<evidence type="ECO:0000256" key="4">
    <source>
        <dbReference type="ARBA" id="ARBA00022768"/>
    </source>
</evidence>
<dbReference type="NCBIfam" id="TIGR00485">
    <property type="entry name" value="EF-Tu"/>
    <property type="match status" value="1"/>
</dbReference>
<dbReference type="InterPro" id="IPR004160">
    <property type="entry name" value="Transl_elong_EFTu/EF1A_C"/>
</dbReference>
<comment type="function">
    <text evidence="9">This protein promotes the GTP-dependent binding of aminoacyl-tRNA to the A-site of ribosomes during protein biosynthesis.</text>
</comment>
<dbReference type="EMBL" id="KE346361">
    <property type="protein sequence ID" value="KJE90492.1"/>
    <property type="molecule type" value="Genomic_DNA"/>
</dbReference>
<dbReference type="OMA" id="EGDKEWG"/>
<comment type="similarity">
    <text evidence="2 9">Belongs to the TRAFAC class translation factor GTPase superfamily. Classic translation factor GTPase family. EF-Tu/EF-1A subfamily.</text>
</comment>
<dbReference type="GO" id="GO:0070125">
    <property type="term" value="P:mitochondrial translational elongation"/>
    <property type="evidence" value="ECO:0007669"/>
    <property type="project" value="TreeGrafter"/>
</dbReference>
<keyword evidence="7" id="KW-0496">Mitochondrion</keyword>
<dbReference type="CDD" id="cd03707">
    <property type="entry name" value="EFTU_III"/>
    <property type="match status" value="1"/>
</dbReference>
<dbReference type="InterPro" id="IPR004541">
    <property type="entry name" value="Transl_elong_EFTu/EF1A_bac/org"/>
</dbReference>
<dbReference type="PANTHER" id="PTHR43721:SF36">
    <property type="entry name" value="ELONGATION FACTOR TU, MITOCHONDRIAL"/>
    <property type="match status" value="1"/>
</dbReference>
<dbReference type="GO" id="GO:0005525">
    <property type="term" value="F:GTP binding"/>
    <property type="evidence" value="ECO:0007669"/>
    <property type="project" value="UniProtKB-UniRule"/>
</dbReference>
<dbReference type="GO" id="GO:0003924">
    <property type="term" value="F:GTPase activity"/>
    <property type="evidence" value="ECO:0007669"/>
    <property type="project" value="UniProtKB-UniRule"/>
</dbReference>
<dbReference type="PROSITE" id="PS51722">
    <property type="entry name" value="G_TR_2"/>
    <property type="match status" value="1"/>
</dbReference>
<dbReference type="PhylomeDB" id="A0A0D2VKF1"/>
<protein>
    <recommendedName>
        <fullName evidence="9">Elongation factor Tu</fullName>
    </recommendedName>
</protein>
<evidence type="ECO:0000256" key="5">
    <source>
        <dbReference type="ARBA" id="ARBA00022917"/>
    </source>
</evidence>
<dbReference type="Pfam" id="PF00009">
    <property type="entry name" value="GTP_EFTU"/>
    <property type="match status" value="1"/>
</dbReference>
<comment type="subcellular location">
    <subcellularLocation>
        <location evidence="1">Mitochondrion</location>
    </subcellularLocation>
</comment>
<dbReference type="SUPFAM" id="SSF52540">
    <property type="entry name" value="P-loop containing nucleoside triphosphate hydrolases"/>
    <property type="match status" value="1"/>
</dbReference>
<dbReference type="FunCoup" id="A0A0D2VKF1">
    <property type="interactions" value="409"/>
</dbReference>
<evidence type="ECO:0000256" key="8">
    <source>
        <dbReference type="ARBA" id="ARBA00023134"/>
    </source>
</evidence>
<dbReference type="CDD" id="cd03697">
    <property type="entry name" value="EFTU_II"/>
    <property type="match status" value="1"/>
</dbReference>
<dbReference type="Gene3D" id="2.40.30.10">
    <property type="entry name" value="Translation factors"/>
    <property type="match status" value="2"/>
</dbReference>
<dbReference type="CDD" id="cd01884">
    <property type="entry name" value="EF_Tu"/>
    <property type="match status" value="1"/>
</dbReference>
<dbReference type="OrthoDB" id="2067at2759"/>
<dbReference type="eggNOG" id="KOG0460">
    <property type="taxonomic scope" value="Eukaryota"/>
</dbReference>
<dbReference type="Proteomes" id="UP000008743">
    <property type="component" value="Unassembled WGS sequence"/>
</dbReference>
<dbReference type="InterPro" id="IPR009000">
    <property type="entry name" value="Transl_B-barrel_sf"/>
</dbReference>
<dbReference type="GO" id="GO:0003746">
    <property type="term" value="F:translation elongation factor activity"/>
    <property type="evidence" value="ECO:0007669"/>
    <property type="project" value="UniProtKB-UniRule"/>
</dbReference>
<dbReference type="STRING" id="595528.A0A0D2VKF1"/>
<dbReference type="FunFam" id="2.40.30.10:FF:000001">
    <property type="entry name" value="Elongation factor Tu"/>
    <property type="match status" value="1"/>
</dbReference>
<evidence type="ECO:0000313" key="11">
    <source>
        <dbReference type="EMBL" id="KJE90492.1"/>
    </source>
</evidence>
<keyword evidence="6" id="KW-0809">Transit peptide</keyword>
<dbReference type="RefSeq" id="XP_004364670.1">
    <property type="nucleotide sequence ID" value="XM_004364613.2"/>
</dbReference>
<gene>
    <name evidence="11" type="ORF">CAOG_001802</name>
</gene>
<dbReference type="NCBIfam" id="NF009373">
    <property type="entry name" value="PRK12736.1"/>
    <property type="match status" value="1"/>
</dbReference>
<dbReference type="PROSITE" id="PS00301">
    <property type="entry name" value="G_TR_1"/>
    <property type="match status" value="1"/>
</dbReference>
<keyword evidence="8 9" id="KW-0342">GTP-binding</keyword>
<dbReference type="InterPro" id="IPR000795">
    <property type="entry name" value="T_Tr_GTP-bd_dom"/>
</dbReference>
<evidence type="ECO:0000313" key="12">
    <source>
        <dbReference type="Proteomes" id="UP000008743"/>
    </source>
</evidence>
<dbReference type="GO" id="GO:0005739">
    <property type="term" value="C:mitochondrion"/>
    <property type="evidence" value="ECO:0007669"/>
    <property type="project" value="UniProtKB-SubCell"/>
</dbReference>
<dbReference type="InterPro" id="IPR027417">
    <property type="entry name" value="P-loop_NTPase"/>
</dbReference>
<accession>A0A0D2VKF1</accession>
<dbReference type="InterPro" id="IPR050055">
    <property type="entry name" value="EF-Tu_GTPase"/>
</dbReference>
<evidence type="ECO:0000256" key="9">
    <source>
        <dbReference type="RuleBase" id="RU000325"/>
    </source>
</evidence>
<keyword evidence="5" id="KW-0648">Protein biosynthesis</keyword>
<name>A0A0D2VKF1_CAPO3</name>
<evidence type="ECO:0000259" key="10">
    <source>
        <dbReference type="PROSITE" id="PS51722"/>
    </source>
</evidence>
<dbReference type="AlphaFoldDB" id="A0A0D2VKF1"/>
<proteinExistence type="inferred from homology"/>
<evidence type="ECO:0000256" key="6">
    <source>
        <dbReference type="ARBA" id="ARBA00022946"/>
    </source>
</evidence>
<dbReference type="PRINTS" id="PR00315">
    <property type="entry name" value="ELONGATNFCT"/>
</dbReference>
<keyword evidence="12" id="KW-1185">Reference proteome</keyword>
<keyword evidence="4 9" id="KW-0251">Elongation factor</keyword>